<keyword evidence="5 7" id="KW-0786">Thiamine pyrophosphate</keyword>
<reference evidence="11 12" key="1">
    <citation type="submission" date="2016-10" db="EMBL/GenBank/DDBJ databases">
        <authorList>
            <person name="de Groot N.N."/>
        </authorList>
    </citation>
    <scope>NUCLEOTIDE SEQUENCE [LARGE SCALE GENOMIC DNA]</scope>
    <source>
        <strain evidence="11 12">DSM 21633</strain>
    </source>
</reference>
<dbReference type="InterPro" id="IPR032264">
    <property type="entry name" value="MenD_middle"/>
</dbReference>
<evidence type="ECO:0000256" key="4">
    <source>
        <dbReference type="ARBA" id="ARBA00022842"/>
    </source>
</evidence>
<dbReference type="CDD" id="cd07037">
    <property type="entry name" value="TPP_PYR_MenD"/>
    <property type="match status" value="1"/>
</dbReference>
<dbReference type="SUPFAM" id="SSF52518">
    <property type="entry name" value="Thiamin diphosphate-binding fold (THDP-binding)"/>
    <property type="match status" value="2"/>
</dbReference>
<dbReference type="InterPro" id="IPR012001">
    <property type="entry name" value="Thiamin_PyroP_enz_TPP-bd_dom"/>
</dbReference>
<gene>
    <name evidence="7" type="primary">menD</name>
    <name evidence="11" type="ORF">SAMN05216362_13111</name>
</gene>
<evidence type="ECO:0000256" key="2">
    <source>
        <dbReference type="ARBA" id="ARBA00022679"/>
    </source>
</evidence>
<dbReference type="InterPro" id="IPR011766">
    <property type="entry name" value="TPP_enzyme_TPP-bd"/>
</dbReference>
<dbReference type="STRING" id="571933.SAMN05216362_13111"/>
<dbReference type="InterPro" id="IPR029061">
    <property type="entry name" value="THDP-binding"/>
</dbReference>
<dbReference type="Gene3D" id="3.40.50.970">
    <property type="match status" value="2"/>
</dbReference>
<evidence type="ECO:0000313" key="11">
    <source>
        <dbReference type="EMBL" id="SEQ86631.1"/>
    </source>
</evidence>
<dbReference type="GO" id="GO:0009234">
    <property type="term" value="P:menaquinone biosynthetic process"/>
    <property type="evidence" value="ECO:0007669"/>
    <property type="project" value="UniProtKB-UniRule"/>
</dbReference>
<keyword evidence="1 7" id="KW-0474">Menaquinone biosynthesis</keyword>
<dbReference type="NCBIfam" id="TIGR00173">
    <property type="entry name" value="menD"/>
    <property type="match status" value="1"/>
</dbReference>
<feature type="domain" description="Menaquinone biosynthesis protein MenD middle" evidence="10">
    <location>
        <begin position="187"/>
        <end position="399"/>
    </location>
</feature>
<dbReference type="GO" id="GO:0030976">
    <property type="term" value="F:thiamine pyrophosphate binding"/>
    <property type="evidence" value="ECO:0007669"/>
    <property type="project" value="UniProtKB-UniRule"/>
</dbReference>
<evidence type="ECO:0000256" key="7">
    <source>
        <dbReference type="HAMAP-Rule" id="MF_01659"/>
    </source>
</evidence>
<comment type="similarity">
    <text evidence="7">Belongs to the TPP enzyme family. MenD subfamily.</text>
</comment>
<dbReference type="UniPathway" id="UPA00079"/>
<keyword evidence="6 7" id="KW-0464">Manganese</keyword>
<dbReference type="RefSeq" id="WP_091774589.1">
    <property type="nucleotide sequence ID" value="NZ_FOES01000031.1"/>
</dbReference>
<dbReference type="PIRSF" id="PIRSF004983">
    <property type="entry name" value="MenD"/>
    <property type="match status" value="1"/>
</dbReference>
<proteinExistence type="inferred from homology"/>
<evidence type="ECO:0000259" key="9">
    <source>
        <dbReference type="Pfam" id="PF02776"/>
    </source>
</evidence>
<evidence type="ECO:0000256" key="3">
    <source>
        <dbReference type="ARBA" id="ARBA00022723"/>
    </source>
</evidence>
<dbReference type="PANTHER" id="PTHR42916">
    <property type="entry name" value="2-SUCCINYL-5-ENOLPYRUVYL-6-HYDROXY-3-CYCLOHEXENE-1-CARBOXYLATE SYNTHASE"/>
    <property type="match status" value="1"/>
</dbReference>
<dbReference type="OrthoDB" id="9791859at2"/>
<evidence type="ECO:0000256" key="5">
    <source>
        <dbReference type="ARBA" id="ARBA00023052"/>
    </source>
</evidence>
<feature type="domain" description="Thiamine pyrophosphate enzyme N-terminal TPP-binding" evidence="9">
    <location>
        <begin position="11"/>
        <end position="124"/>
    </location>
</feature>
<dbReference type="InterPro" id="IPR004433">
    <property type="entry name" value="MenaQ_synth_MenD"/>
</dbReference>
<comment type="cofactor">
    <cofactor evidence="7">
        <name>Mg(2+)</name>
        <dbReference type="ChEBI" id="CHEBI:18420"/>
    </cofactor>
    <cofactor evidence="7">
        <name>Mn(2+)</name>
        <dbReference type="ChEBI" id="CHEBI:29035"/>
    </cofactor>
</comment>
<dbReference type="EMBL" id="FOES01000031">
    <property type="protein sequence ID" value="SEQ86631.1"/>
    <property type="molecule type" value="Genomic_DNA"/>
</dbReference>
<dbReference type="UniPathway" id="UPA01057">
    <property type="reaction ID" value="UER00164"/>
</dbReference>
<comment type="catalytic activity">
    <reaction evidence="7">
        <text>isochorismate + 2-oxoglutarate + H(+) = 5-enolpyruvoyl-6-hydroxy-2-succinyl-cyclohex-3-ene-1-carboxylate + CO2</text>
        <dbReference type="Rhea" id="RHEA:25593"/>
        <dbReference type="ChEBI" id="CHEBI:15378"/>
        <dbReference type="ChEBI" id="CHEBI:16526"/>
        <dbReference type="ChEBI" id="CHEBI:16810"/>
        <dbReference type="ChEBI" id="CHEBI:29780"/>
        <dbReference type="ChEBI" id="CHEBI:58818"/>
        <dbReference type="EC" id="2.2.1.9"/>
    </reaction>
</comment>
<protein>
    <recommendedName>
        <fullName evidence="7">2-succinyl-5-enolpyruvyl-6-hydroxy-3-cyclohexene-1-carboxylate synthase</fullName>
        <shortName evidence="7">SEPHCHC synthase</shortName>
        <ecNumber evidence="7">2.2.1.9</ecNumber>
    </recommendedName>
    <alternativeName>
        <fullName evidence="7">Menaquinone biosynthesis protein MenD</fullName>
    </alternativeName>
</protein>
<keyword evidence="12" id="KW-1185">Reference proteome</keyword>
<evidence type="ECO:0000256" key="1">
    <source>
        <dbReference type="ARBA" id="ARBA00022428"/>
    </source>
</evidence>
<keyword evidence="4 7" id="KW-0460">Magnesium</keyword>
<dbReference type="PANTHER" id="PTHR42916:SF1">
    <property type="entry name" value="PROTEIN PHYLLO, CHLOROPLASTIC"/>
    <property type="match status" value="1"/>
</dbReference>
<comment type="function">
    <text evidence="7">Catalyzes the thiamine diphosphate-dependent decarboxylation of 2-oxoglutarate and the subsequent addition of the resulting succinic semialdehyde-thiamine pyrophosphate anion to isochorismate to yield 2-succinyl-5-enolpyruvyl-6-hydroxy-3-cyclohexene-1-carboxylate (SEPHCHC).</text>
</comment>
<feature type="domain" description="Thiamine pyrophosphate enzyme TPP-binding" evidence="8">
    <location>
        <begin position="431"/>
        <end position="538"/>
    </location>
</feature>
<accession>A0A1H9JI22</accession>
<dbReference type="Proteomes" id="UP000199427">
    <property type="component" value="Unassembled WGS sequence"/>
</dbReference>
<dbReference type="AlphaFoldDB" id="A0A1H9JI22"/>
<dbReference type="SUPFAM" id="SSF52467">
    <property type="entry name" value="DHS-like NAD/FAD-binding domain"/>
    <property type="match status" value="1"/>
</dbReference>
<dbReference type="InterPro" id="IPR029035">
    <property type="entry name" value="DHS-like_NAD/FAD-binding_dom"/>
</dbReference>
<dbReference type="GO" id="GO:0000287">
    <property type="term" value="F:magnesium ion binding"/>
    <property type="evidence" value="ECO:0007669"/>
    <property type="project" value="UniProtKB-UniRule"/>
</dbReference>
<sequence>MNMGDKTYYVSYFIDELYQNGLEHVVISPGSRSTPMAMTFAEHPSIKDWVHFDERSSAFFALGLAKRTQKPVALICTSGTAAANYYPAIIEAYYSRVPLLVLTADRPHELRDNGAPQAIDQIKMYGDYTKYFHEMAIPENSEQMKRYARRQASRAYSISNHPNKGPVQLNFPFRDPLVPDLSLPDLWGERSQSYVNHITGHEQVDGQAVHDVMNMIDGLGRGIIVCGELHSKESQQLIINLAKQWEIPVFADVLSNLRKHPKTNPYIISTYDAILKREDIRKQLDVDFVIRFGSMPVSKPYMQWITAKQPKVHIVVDENQGYREPTNIETTMVFSELAHFLNQLISHSFVPKIDSDWKSFWLDNDQIAQKILTNNQDELTEGTAVLTLSEEVEEGSVVFVGNSMPIRDMDTFFFNSQRSIDVMSNRGANGIDGVISSALGVAATNTPVTLLIGDVSFLHDYTALFIARQYQLPLRVLVLNNNGGGIFSFLPQNNEKKHFENLFGTPFNPPIQTMVEGLGVRYQRASSVQNLKEILSQPVQYLEVIEVQTDRDDNLIWHRQKWESVYQQLNRDGLS</sequence>
<dbReference type="CDD" id="cd02009">
    <property type="entry name" value="TPP_SHCHC_synthase"/>
    <property type="match status" value="1"/>
</dbReference>
<comment type="pathway">
    <text evidence="7">Quinol/quinone metabolism; 1,4-dihydroxy-2-naphthoate biosynthesis; 1,4-dihydroxy-2-naphthoate from chorismate: step 2/7.</text>
</comment>
<dbReference type="GO" id="GO:0070204">
    <property type="term" value="F:2-succinyl-5-enolpyruvyl-6-hydroxy-3-cyclohexene-1-carboxylic-acid synthase activity"/>
    <property type="evidence" value="ECO:0007669"/>
    <property type="project" value="UniProtKB-UniRule"/>
</dbReference>
<dbReference type="HAMAP" id="MF_01659">
    <property type="entry name" value="MenD"/>
    <property type="match status" value="1"/>
</dbReference>
<comment type="subunit">
    <text evidence="7">Homodimer.</text>
</comment>
<name>A0A1H9JI22_9BACI</name>
<dbReference type="GO" id="GO:0030145">
    <property type="term" value="F:manganese ion binding"/>
    <property type="evidence" value="ECO:0007669"/>
    <property type="project" value="UniProtKB-UniRule"/>
</dbReference>
<evidence type="ECO:0000256" key="6">
    <source>
        <dbReference type="ARBA" id="ARBA00023211"/>
    </source>
</evidence>
<dbReference type="Gene3D" id="3.40.50.1220">
    <property type="entry name" value="TPP-binding domain"/>
    <property type="match status" value="1"/>
</dbReference>
<keyword evidence="3 7" id="KW-0479">Metal-binding</keyword>
<dbReference type="Pfam" id="PF02776">
    <property type="entry name" value="TPP_enzyme_N"/>
    <property type="match status" value="1"/>
</dbReference>
<comment type="pathway">
    <text evidence="7">Quinol/quinone metabolism; menaquinone biosynthesis.</text>
</comment>
<comment type="cofactor">
    <cofactor evidence="7">
        <name>thiamine diphosphate</name>
        <dbReference type="ChEBI" id="CHEBI:58937"/>
    </cofactor>
    <text evidence="7">Binds 1 thiamine pyrophosphate per subunit.</text>
</comment>
<dbReference type="Pfam" id="PF02775">
    <property type="entry name" value="TPP_enzyme_C"/>
    <property type="match status" value="1"/>
</dbReference>
<evidence type="ECO:0000313" key="12">
    <source>
        <dbReference type="Proteomes" id="UP000199427"/>
    </source>
</evidence>
<dbReference type="Pfam" id="PF16582">
    <property type="entry name" value="TPP_enzyme_M_2"/>
    <property type="match status" value="1"/>
</dbReference>
<organism evidence="11 12">
    <name type="scientific">Piscibacillus halophilus</name>
    <dbReference type="NCBI Taxonomy" id="571933"/>
    <lineage>
        <taxon>Bacteria</taxon>
        <taxon>Bacillati</taxon>
        <taxon>Bacillota</taxon>
        <taxon>Bacilli</taxon>
        <taxon>Bacillales</taxon>
        <taxon>Bacillaceae</taxon>
        <taxon>Piscibacillus</taxon>
    </lineage>
</organism>
<evidence type="ECO:0000259" key="8">
    <source>
        <dbReference type="Pfam" id="PF02775"/>
    </source>
</evidence>
<evidence type="ECO:0000259" key="10">
    <source>
        <dbReference type="Pfam" id="PF16582"/>
    </source>
</evidence>
<dbReference type="EC" id="2.2.1.9" evidence="7"/>
<keyword evidence="2 7" id="KW-0808">Transferase</keyword>